<dbReference type="InterPro" id="IPR001444">
    <property type="entry name" value="Flag_bb_rod_N"/>
</dbReference>
<dbReference type="PANTHER" id="PTHR30435">
    <property type="entry name" value="FLAGELLAR PROTEIN"/>
    <property type="match status" value="1"/>
</dbReference>
<evidence type="ECO:0000259" key="7">
    <source>
        <dbReference type="Pfam" id="PF00460"/>
    </source>
</evidence>
<dbReference type="GO" id="GO:0030694">
    <property type="term" value="C:bacterial-type flagellum basal body, rod"/>
    <property type="evidence" value="ECO:0007669"/>
    <property type="project" value="UniProtKB-UniRule"/>
</dbReference>
<comment type="subcellular location">
    <subcellularLocation>
        <location evidence="1 6">Bacterial flagellum basal body</location>
    </subcellularLocation>
</comment>
<dbReference type="GO" id="GO:0071978">
    <property type="term" value="P:bacterial-type flagellum-dependent swarming motility"/>
    <property type="evidence" value="ECO:0007669"/>
    <property type="project" value="TreeGrafter"/>
</dbReference>
<organism evidence="9 10">
    <name type="scientific">Mariprofundus erugo</name>
    <dbReference type="NCBI Taxonomy" id="2528639"/>
    <lineage>
        <taxon>Bacteria</taxon>
        <taxon>Pseudomonadati</taxon>
        <taxon>Pseudomonadota</taxon>
        <taxon>Candidatius Mariprofundia</taxon>
        <taxon>Mariprofundales</taxon>
        <taxon>Mariprofundaceae</taxon>
        <taxon>Mariprofundus</taxon>
    </lineage>
</organism>
<dbReference type="OrthoDB" id="5294009at2"/>
<comment type="caution">
    <text evidence="9">The sequence shown here is derived from an EMBL/GenBank/DDBJ whole genome shotgun (WGS) entry which is preliminary data.</text>
</comment>
<keyword evidence="9" id="KW-0966">Cell projection</keyword>
<evidence type="ECO:0000256" key="1">
    <source>
        <dbReference type="ARBA" id="ARBA00004117"/>
    </source>
</evidence>
<comment type="subunit">
    <text evidence="5 6">The basal body constitutes a major portion of the flagellar organelle and consists of four rings (L,P,S, and M) mounted on a central rod. The rod consists of about 26 subunits of FlgG in the distal portion, and FlgB, FlgC and FlgF are thought to build up the proximal portion of the rod with about 6 subunits each.</text>
</comment>
<keyword evidence="9" id="KW-0969">Cilium</keyword>
<evidence type="ECO:0000256" key="4">
    <source>
        <dbReference type="ARBA" id="ARBA00023143"/>
    </source>
</evidence>
<name>A0A5R9GYF7_9PROT</name>
<evidence type="ECO:0000256" key="6">
    <source>
        <dbReference type="RuleBase" id="RU362062"/>
    </source>
</evidence>
<dbReference type="InterPro" id="IPR006299">
    <property type="entry name" value="FlgC"/>
</dbReference>
<keyword evidence="10" id="KW-1185">Reference proteome</keyword>
<keyword evidence="9" id="KW-0282">Flagellum</keyword>
<sequence>MANDLLNSMHISAAGMSAQRTRMDIVAENIANAESTRTSEGGPYRRRQVVFQAVAEQQPFSQVFNSSFQAGGQQSVKAAYIAEDKTPFREVFDPSHPDADARGLVKMPNVNAVEEMVDMNSAARSFEANVTTMEAAKRMFLKSLELLR</sequence>
<evidence type="ECO:0000313" key="9">
    <source>
        <dbReference type="EMBL" id="TLS68957.1"/>
    </source>
</evidence>
<evidence type="ECO:0000256" key="5">
    <source>
        <dbReference type="ARBA" id="ARBA00025933"/>
    </source>
</evidence>
<dbReference type="NCBIfam" id="TIGR01395">
    <property type="entry name" value="FlgC"/>
    <property type="match status" value="1"/>
</dbReference>
<dbReference type="Proteomes" id="UP000306585">
    <property type="component" value="Unassembled WGS sequence"/>
</dbReference>
<dbReference type="RefSeq" id="WP_138237773.1">
    <property type="nucleotide sequence ID" value="NZ_VBRY01000001.1"/>
</dbReference>
<dbReference type="InterPro" id="IPR010930">
    <property type="entry name" value="Flg_bb/hook_C_dom"/>
</dbReference>
<dbReference type="PANTHER" id="PTHR30435:SF2">
    <property type="entry name" value="FLAGELLAR BASAL-BODY ROD PROTEIN FLGC"/>
    <property type="match status" value="1"/>
</dbReference>
<evidence type="ECO:0000259" key="8">
    <source>
        <dbReference type="Pfam" id="PF06429"/>
    </source>
</evidence>
<dbReference type="AlphaFoldDB" id="A0A5R9GYF7"/>
<accession>A0A5R9GYF7</accession>
<dbReference type="InterPro" id="IPR019776">
    <property type="entry name" value="Flagellar_basal_body_rod_CS"/>
</dbReference>
<proteinExistence type="inferred from homology"/>
<dbReference type="Pfam" id="PF00460">
    <property type="entry name" value="Flg_bb_rod"/>
    <property type="match status" value="1"/>
</dbReference>
<dbReference type="PROSITE" id="PS00588">
    <property type="entry name" value="FLAGELLA_BB_ROD"/>
    <property type="match status" value="1"/>
</dbReference>
<comment type="similarity">
    <text evidence="2">Belongs to the flagella basal body rod proteins family.</text>
</comment>
<evidence type="ECO:0000313" key="10">
    <source>
        <dbReference type="Proteomes" id="UP000306585"/>
    </source>
</evidence>
<feature type="domain" description="Flagellar basal body rod protein N-terminal" evidence="7">
    <location>
        <begin position="12"/>
        <end position="34"/>
    </location>
</feature>
<dbReference type="Pfam" id="PF06429">
    <property type="entry name" value="Flg_bbr_C"/>
    <property type="match status" value="1"/>
</dbReference>
<dbReference type="EMBL" id="VBRY01000001">
    <property type="protein sequence ID" value="TLS68957.1"/>
    <property type="molecule type" value="Genomic_DNA"/>
</dbReference>
<protein>
    <recommendedName>
        <fullName evidence="3 6">Flagellar basal-body rod protein FlgC</fullName>
    </recommendedName>
</protein>
<feature type="domain" description="Flagellar basal-body/hook protein C-terminal" evidence="8">
    <location>
        <begin position="103"/>
        <end position="145"/>
    </location>
</feature>
<evidence type="ECO:0000256" key="3">
    <source>
        <dbReference type="ARBA" id="ARBA00017941"/>
    </source>
</evidence>
<gene>
    <name evidence="9" type="primary">flgC</name>
    <name evidence="9" type="ORF">FEF65_00175</name>
</gene>
<evidence type="ECO:0000256" key="2">
    <source>
        <dbReference type="ARBA" id="ARBA00009677"/>
    </source>
</evidence>
<reference evidence="9 10" key="1">
    <citation type="journal article" date="2019" name="Appl. Environ. Microbiol.">
        <title>Environmental Evidence and Genomic Insight of Iron-oxidizing Bacteria Preference Towards More Corrosion Resistant Stainless Steel at Higher Salinities.</title>
        <authorList>
            <person name="Garrison C.E."/>
            <person name="Price K.A."/>
            <person name="Field E.K."/>
        </authorList>
    </citation>
    <scope>NUCLEOTIDE SEQUENCE [LARGE SCALE GENOMIC DNA]</scope>
    <source>
        <strain evidence="9 10">P3</strain>
    </source>
</reference>
<keyword evidence="4 6" id="KW-0975">Bacterial flagellum</keyword>